<evidence type="ECO:0000313" key="1">
    <source>
        <dbReference type="EMBL" id="CAF4897689.1"/>
    </source>
</evidence>
<gene>
    <name evidence="1" type="ORF">GIL414_LOCUS51677</name>
</gene>
<evidence type="ECO:0000313" key="2">
    <source>
        <dbReference type="Proteomes" id="UP000681720"/>
    </source>
</evidence>
<feature type="non-terminal residue" evidence="1">
    <location>
        <position position="1"/>
    </location>
</feature>
<dbReference type="EMBL" id="CAJOBJ010175159">
    <property type="protein sequence ID" value="CAF4897689.1"/>
    <property type="molecule type" value="Genomic_DNA"/>
</dbReference>
<protein>
    <submittedName>
        <fullName evidence="1">Uncharacterized protein</fullName>
    </submittedName>
</protein>
<feature type="non-terminal residue" evidence="1">
    <location>
        <position position="50"/>
    </location>
</feature>
<reference evidence="1" key="1">
    <citation type="submission" date="2021-02" db="EMBL/GenBank/DDBJ databases">
        <authorList>
            <person name="Nowell W R."/>
        </authorList>
    </citation>
    <scope>NUCLEOTIDE SEQUENCE</scope>
</reference>
<accession>A0A8S3CBP2</accession>
<organism evidence="1 2">
    <name type="scientific">Rotaria magnacalcarata</name>
    <dbReference type="NCBI Taxonomy" id="392030"/>
    <lineage>
        <taxon>Eukaryota</taxon>
        <taxon>Metazoa</taxon>
        <taxon>Spiralia</taxon>
        <taxon>Gnathifera</taxon>
        <taxon>Rotifera</taxon>
        <taxon>Eurotatoria</taxon>
        <taxon>Bdelloidea</taxon>
        <taxon>Philodinida</taxon>
        <taxon>Philodinidae</taxon>
        <taxon>Rotaria</taxon>
    </lineage>
</organism>
<comment type="caution">
    <text evidence="1">The sequence shown here is derived from an EMBL/GenBank/DDBJ whole genome shotgun (WGS) entry which is preliminary data.</text>
</comment>
<dbReference type="Proteomes" id="UP000681720">
    <property type="component" value="Unassembled WGS sequence"/>
</dbReference>
<name>A0A8S3CBP2_9BILA</name>
<sequence length="50" mass="5412">LFTPNGELSAIVSDKNSDSCNDELALLKVEFDRPIGLAVSSQGVVFVTEW</sequence>
<proteinExistence type="predicted"/>
<dbReference type="AlphaFoldDB" id="A0A8S3CBP2"/>